<dbReference type="GO" id="GO:0005634">
    <property type="term" value="C:nucleus"/>
    <property type="evidence" value="ECO:0007669"/>
    <property type="project" value="UniProtKB-SubCell"/>
</dbReference>
<dbReference type="PANTHER" id="PTHR33432:SF22">
    <property type="entry name" value="OS10G0436850 PROTEIN"/>
    <property type="match status" value="1"/>
</dbReference>
<feature type="region of interest" description="Disordered" evidence="3">
    <location>
        <begin position="103"/>
        <end position="139"/>
    </location>
</feature>
<dbReference type="Proteomes" id="UP000243459">
    <property type="component" value="Chromosome 1"/>
</dbReference>
<keyword evidence="2" id="KW-0539">Nucleus</keyword>
<name>A0A5P1FXL9_ASPOF</name>
<evidence type="ECO:0000256" key="3">
    <source>
        <dbReference type="SAM" id="MobiDB-lite"/>
    </source>
</evidence>
<feature type="compositionally biased region" description="Polar residues" evidence="3">
    <location>
        <begin position="128"/>
        <end position="139"/>
    </location>
</feature>
<protein>
    <recommendedName>
        <fullName evidence="4">ENT domain-containing protein</fullName>
    </recommendedName>
</protein>
<comment type="subcellular location">
    <subcellularLocation>
        <location evidence="1">Nucleus</location>
    </subcellularLocation>
</comment>
<dbReference type="SMART" id="SM01191">
    <property type="entry name" value="ENT"/>
    <property type="match status" value="1"/>
</dbReference>
<evidence type="ECO:0000313" key="6">
    <source>
        <dbReference type="Proteomes" id="UP000243459"/>
    </source>
</evidence>
<dbReference type="Gene3D" id="1.10.1240.40">
    <property type="entry name" value="ENT domain"/>
    <property type="match status" value="1"/>
</dbReference>
<feature type="domain" description="ENT" evidence="4">
    <location>
        <begin position="1"/>
        <end position="88"/>
    </location>
</feature>
<dbReference type="InterPro" id="IPR033485">
    <property type="entry name" value="EMSY-LIKE_plant"/>
</dbReference>
<evidence type="ECO:0000256" key="2">
    <source>
        <dbReference type="ARBA" id="ARBA00023242"/>
    </source>
</evidence>
<dbReference type="AlphaFoldDB" id="A0A5P1FXL9"/>
<dbReference type="Gramene" id="ONK81901">
    <property type="protein sequence ID" value="ONK81901"/>
    <property type="gene ID" value="A4U43_C01F34020"/>
</dbReference>
<dbReference type="EMBL" id="CM007381">
    <property type="protein sequence ID" value="ONK81901.1"/>
    <property type="molecule type" value="Genomic_DNA"/>
</dbReference>
<dbReference type="PANTHER" id="PTHR33432">
    <property type="entry name" value="PROTEIN EMSY-LIKE 4"/>
    <property type="match status" value="1"/>
</dbReference>
<evidence type="ECO:0000313" key="5">
    <source>
        <dbReference type="EMBL" id="ONK81901.1"/>
    </source>
</evidence>
<keyword evidence="6" id="KW-1185">Reference proteome</keyword>
<proteinExistence type="predicted"/>
<accession>A0A5P1FXL9</accession>
<dbReference type="Pfam" id="PF03735">
    <property type="entry name" value="ENT"/>
    <property type="match status" value="1"/>
</dbReference>
<dbReference type="SUPFAM" id="SSF158639">
    <property type="entry name" value="ENT-like"/>
    <property type="match status" value="1"/>
</dbReference>
<evidence type="ECO:0000259" key="4">
    <source>
        <dbReference type="PROSITE" id="PS51138"/>
    </source>
</evidence>
<reference evidence="6" key="1">
    <citation type="journal article" date="2017" name="Nat. Commun.">
        <title>The asparagus genome sheds light on the origin and evolution of a young Y chromosome.</title>
        <authorList>
            <person name="Harkess A."/>
            <person name="Zhou J."/>
            <person name="Xu C."/>
            <person name="Bowers J.E."/>
            <person name="Van der Hulst R."/>
            <person name="Ayyampalayam S."/>
            <person name="Mercati F."/>
            <person name="Riccardi P."/>
            <person name="McKain M.R."/>
            <person name="Kakrana A."/>
            <person name="Tang H."/>
            <person name="Ray J."/>
            <person name="Groenendijk J."/>
            <person name="Arikit S."/>
            <person name="Mathioni S.M."/>
            <person name="Nakano M."/>
            <person name="Shan H."/>
            <person name="Telgmann-Rauber A."/>
            <person name="Kanno A."/>
            <person name="Yue Z."/>
            <person name="Chen H."/>
            <person name="Li W."/>
            <person name="Chen Y."/>
            <person name="Xu X."/>
            <person name="Zhang Y."/>
            <person name="Luo S."/>
            <person name="Chen H."/>
            <person name="Gao J."/>
            <person name="Mao Z."/>
            <person name="Pires J.C."/>
            <person name="Luo M."/>
            <person name="Kudrna D."/>
            <person name="Wing R.A."/>
            <person name="Meyers B.C."/>
            <person name="Yi K."/>
            <person name="Kong H."/>
            <person name="Lavrijsen P."/>
            <person name="Sunseri F."/>
            <person name="Falavigna A."/>
            <person name="Ye Y."/>
            <person name="Leebens-Mack J.H."/>
            <person name="Chen G."/>
        </authorList>
    </citation>
    <scope>NUCLEOTIDE SEQUENCE [LARGE SCALE GENOMIC DNA]</scope>
    <source>
        <strain evidence="6">cv. DH0086</strain>
    </source>
</reference>
<organism evidence="5 6">
    <name type="scientific">Asparagus officinalis</name>
    <name type="common">Garden asparagus</name>
    <dbReference type="NCBI Taxonomy" id="4686"/>
    <lineage>
        <taxon>Eukaryota</taxon>
        <taxon>Viridiplantae</taxon>
        <taxon>Streptophyta</taxon>
        <taxon>Embryophyta</taxon>
        <taxon>Tracheophyta</taxon>
        <taxon>Spermatophyta</taxon>
        <taxon>Magnoliopsida</taxon>
        <taxon>Liliopsida</taxon>
        <taxon>Asparagales</taxon>
        <taxon>Asparagaceae</taxon>
        <taxon>Asparagoideae</taxon>
        <taxon>Asparagus</taxon>
    </lineage>
</organism>
<dbReference type="InterPro" id="IPR005491">
    <property type="entry name" value="ENT_dom"/>
</dbReference>
<sequence length="278" mass="31200">MDFQIHCIETEAYGAVLRAFIAQSEVLTWDKEELITELRKELRVSDAEHREILAKVNQDESIKSIRERHKVTDGQRLSVMNPSASDSMFVGHLSRKRLKPAQTHVTSSPKYAPSVQPSPMHVRDGHRNSNTSVLSPQMRSGQPVIPALQNRQAPSSGKLRGSLIVQASNTGVHSDLGNIDSIEIRKTNKVINEVEKLCEGLNPDPGQIERAKMVLRDHERALMDAIGRLTHMSDDNSPDPRQKQHQHSNEERDRSRITYGDGCIVNHAERSGTPHIIL</sequence>
<feature type="compositionally biased region" description="Basic and acidic residues" evidence="3">
    <location>
        <begin position="231"/>
        <end position="256"/>
    </location>
</feature>
<gene>
    <name evidence="5" type="ORF">A4U43_C01F34020</name>
</gene>
<dbReference type="OMA" id="EHQIHYL"/>
<evidence type="ECO:0000256" key="1">
    <source>
        <dbReference type="ARBA" id="ARBA00004123"/>
    </source>
</evidence>
<feature type="region of interest" description="Disordered" evidence="3">
    <location>
        <begin position="230"/>
        <end position="261"/>
    </location>
</feature>
<dbReference type="PROSITE" id="PS51138">
    <property type="entry name" value="ENT"/>
    <property type="match status" value="1"/>
</dbReference>
<dbReference type="GO" id="GO:0050832">
    <property type="term" value="P:defense response to fungus"/>
    <property type="evidence" value="ECO:0007669"/>
    <property type="project" value="InterPro"/>
</dbReference>
<dbReference type="InterPro" id="IPR036142">
    <property type="entry name" value="ENT_dom-like_sf"/>
</dbReference>